<evidence type="ECO:0000313" key="1">
    <source>
        <dbReference type="Proteomes" id="UP000095286"/>
    </source>
</evidence>
<reference evidence="2" key="1">
    <citation type="submission" date="2016-11" db="UniProtKB">
        <authorList>
            <consortium name="WormBaseParasite"/>
        </authorList>
    </citation>
    <scope>IDENTIFICATION</scope>
    <source>
        <strain evidence="2">KR3021</strain>
    </source>
</reference>
<proteinExistence type="predicted"/>
<name>A0AC35TG28_9BILA</name>
<dbReference type="Proteomes" id="UP000095286">
    <property type="component" value="Unplaced"/>
</dbReference>
<dbReference type="WBParaSite" id="RSKR_0000022000.1">
    <property type="protein sequence ID" value="RSKR_0000022000.1"/>
    <property type="gene ID" value="RSKR_0000022000"/>
</dbReference>
<evidence type="ECO:0000313" key="2">
    <source>
        <dbReference type="WBParaSite" id="RSKR_0000022000.1"/>
    </source>
</evidence>
<organism evidence="1 2">
    <name type="scientific">Rhabditophanes sp. KR3021</name>
    <dbReference type="NCBI Taxonomy" id="114890"/>
    <lineage>
        <taxon>Eukaryota</taxon>
        <taxon>Metazoa</taxon>
        <taxon>Ecdysozoa</taxon>
        <taxon>Nematoda</taxon>
        <taxon>Chromadorea</taxon>
        <taxon>Rhabditida</taxon>
        <taxon>Tylenchina</taxon>
        <taxon>Panagrolaimomorpha</taxon>
        <taxon>Strongyloidoidea</taxon>
        <taxon>Alloionematidae</taxon>
        <taxon>Rhabditophanes</taxon>
    </lineage>
</organism>
<accession>A0AC35TG28</accession>
<protein>
    <submittedName>
        <fullName evidence="2">tRNA (uracil(54)-C(5))-methyltransferase</fullName>
    </submittedName>
</protein>
<sequence length="828" mass="91824">MNCSGSTSSEDNPQPGTSSVVSPSIQQNNVFTEPYAYNYSTASLSKPRKRKFIGAKIQPSRVKKIMQSDEDIGRMMASVPVAIGRAMEHFCEKFLETTLSSVTSSGARTMAPCHMKHAASVNQQFNFLSTLMEDILPPKKMDLSGGAQPANLYLNIGDGSEGGNGSALSSPIVMKSPIVIRNTGVPNPVKSKRGRPKKIKAEAPECGSSFSGGFGEAAAAGSEAGTSKEIIGLKMDESIGKEEAVKGVTGEMEDANQLTGDSSIVEDGKKDIDVTTEENLVEMADANPLNQQSEPESFRLKILHFPKNMNHARLKVTVKKALKEVKFDKLKFDGTVCYINVYSSDCLDKALCLFNNMTLQGNKLYAEKAAPQPDSRMIKRERKAYDLNKDVRDIVTPLHHLSYEQQLEQKQKDSKKIMRKMMDQMRQFGIDSRQMILSTIKESPKSTGYRNKNEFNIGLDKDGKVCVGVTGGRLEDGRRVQLPIDTCMQLSKNTMQIVKVFEAFIVGSGVPIYDEVDNSGFWKMLTVKDFAQDTMVTITTYPQGEEFDAKLGEVKNAVIDKFFGNLKSFENQTCHVTSLYWQVSKESFDPKVYEHIAGTPFVYETLLDTKFRLGPASFFQTNSFGAAVLFETIMEFAGMKVLTAEETEKNLLLLDICCGAGAISLCIFNNILKNYPTLISQSKVGAIGVEIVPEAIEDAHKNAFENGISSNMINFVAGSAEIIFRNLKHYCPEKFAFSQDQTNVVGILDPPRAGMNDKLIISLRKLDQMKKLVYVSCDPKAAQKNLIDLCRVTSKKYEGEPFVIKKIQPVDMFPQTVHFEWVVLLERE</sequence>